<protein>
    <recommendedName>
        <fullName evidence="3">Type II toxin-antitoxin system RelE/ParE family toxin</fullName>
    </recommendedName>
</protein>
<sequence>MKKAIFRGNSLTALRNFPPDAKQLAGFEIHRLQEGKLPRNYKPMNTIGQGVYEIRLAVSEGQYRILYVAKFAEAIYLLHAFPKKTQKTSATDIAAGQKAYQELMKELKP</sequence>
<dbReference type="Pfam" id="PF05973">
    <property type="entry name" value="Gp49"/>
    <property type="match status" value="1"/>
</dbReference>
<reference evidence="2" key="1">
    <citation type="submission" date="2017-02" db="EMBL/GenBank/DDBJ databases">
        <authorList>
            <person name="Daims H."/>
        </authorList>
    </citation>
    <scope>NUCLEOTIDE SEQUENCE [LARGE SCALE GENOMIC DNA]</scope>
</reference>
<dbReference type="OrthoDB" id="9797093at2"/>
<organism evidence="1 2">
    <name type="scientific">Crenothrix polyspora</name>
    <dbReference type="NCBI Taxonomy" id="360316"/>
    <lineage>
        <taxon>Bacteria</taxon>
        <taxon>Pseudomonadati</taxon>
        <taxon>Pseudomonadota</taxon>
        <taxon>Gammaproteobacteria</taxon>
        <taxon>Methylococcales</taxon>
        <taxon>Crenotrichaceae</taxon>
        <taxon>Crenothrix</taxon>
    </lineage>
</organism>
<dbReference type="InterPro" id="IPR009241">
    <property type="entry name" value="HigB-like"/>
</dbReference>
<evidence type="ECO:0008006" key="3">
    <source>
        <dbReference type="Google" id="ProtNLM"/>
    </source>
</evidence>
<dbReference type="AlphaFoldDB" id="A0A1R4HGA5"/>
<name>A0A1R4HGA5_9GAMM</name>
<evidence type="ECO:0000313" key="1">
    <source>
        <dbReference type="EMBL" id="SJM94900.1"/>
    </source>
</evidence>
<dbReference type="EMBL" id="FUKI01000138">
    <property type="protein sequence ID" value="SJM94900.1"/>
    <property type="molecule type" value="Genomic_DNA"/>
</dbReference>
<evidence type="ECO:0000313" key="2">
    <source>
        <dbReference type="Proteomes" id="UP000195667"/>
    </source>
</evidence>
<dbReference type="Proteomes" id="UP000195667">
    <property type="component" value="Unassembled WGS sequence"/>
</dbReference>
<gene>
    <name evidence="1" type="ORF">CRENPOLYSF1_600003</name>
</gene>
<proteinExistence type="predicted"/>
<dbReference type="RefSeq" id="WP_087144535.1">
    <property type="nucleotide sequence ID" value="NZ_FUKI01000138.1"/>
</dbReference>
<keyword evidence="2" id="KW-1185">Reference proteome</keyword>
<accession>A0A1R4HGA5</accession>